<dbReference type="Gene3D" id="1.10.10.10">
    <property type="entry name" value="Winged helix-like DNA-binding domain superfamily/Winged helix DNA-binding domain"/>
    <property type="match status" value="1"/>
</dbReference>
<name>A0A7V1EH63_UNCW3</name>
<evidence type="ECO:0000313" key="2">
    <source>
        <dbReference type="EMBL" id="HDY58259.1"/>
    </source>
</evidence>
<accession>A0A7V1EH63</accession>
<dbReference type="Pfam" id="PF02082">
    <property type="entry name" value="Rrf2"/>
    <property type="match status" value="1"/>
</dbReference>
<protein>
    <submittedName>
        <fullName evidence="2">RrF2 family transcriptional regulator</fullName>
    </submittedName>
</protein>
<dbReference type="AlphaFoldDB" id="A0A7V1EH63"/>
<dbReference type="SUPFAM" id="SSF46785">
    <property type="entry name" value="Winged helix' DNA-binding domain"/>
    <property type="match status" value="1"/>
</dbReference>
<dbReference type="PROSITE" id="PS51197">
    <property type="entry name" value="HTH_RRF2_2"/>
    <property type="match status" value="1"/>
</dbReference>
<proteinExistence type="predicted"/>
<dbReference type="GO" id="GO:0005829">
    <property type="term" value="C:cytosol"/>
    <property type="evidence" value="ECO:0007669"/>
    <property type="project" value="TreeGrafter"/>
</dbReference>
<dbReference type="PROSITE" id="PS01332">
    <property type="entry name" value="HTH_RRF2_1"/>
    <property type="match status" value="1"/>
</dbReference>
<dbReference type="InterPro" id="IPR036388">
    <property type="entry name" value="WH-like_DNA-bd_sf"/>
</dbReference>
<dbReference type="PANTHER" id="PTHR33221">
    <property type="entry name" value="WINGED HELIX-TURN-HELIX TRANSCRIPTIONAL REGULATOR, RRF2 FAMILY"/>
    <property type="match status" value="1"/>
</dbReference>
<dbReference type="PANTHER" id="PTHR33221:SF5">
    <property type="entry name" value="HTH-TYPE TRANSCRIPTIONAL REGULATOR ISCR"/>
    <property type="match status" value="1"/>
</dbReference>
<reference evidence="2" key="1">
    <citation type="journal article" date="2020" name="mSystems">
        <title>Genome- and Community-Level Interaction Insights into Carbon Utilization and Element Cycling Functions of Hydrothermarchaeota in Hydrothermal Sediment.</title>
        <authorList>
            <person name="Zhou Z."/>
            <person name="Liu Y."/>
            <person name="Xu W."/>
            <person name="Pan J."/>
            <person name="Luo Z.H."/>
            <person name="Li M."/>
        </authorList>
    </citation>
    <scope>NUCLEOTIDE SEQUENCE [LARGE SCALE GENOMIC DNA]</scope>
    <source>
        <strain evidence="2">SpSt-258</strain>
    </source>
</reference>
<keyword evidence="1" id="KW-0238">DNA-binding</keyword>
<dbReference type="InterPro" id="IPR000944">
    <property type="entry name" value="Tscrpt_reg_Rrf2"/>
</dbReference>
<dbReference type="GO" id="GO:0003677">
    <property type="term" value="F:DNA binding"/>
    <property type="evidence" value="ECO:0007669"/>
    <property type="project" value="UniProtKB-KW"/>
</dbReference>
<sequence>MKLTTRTRYAVRAMVYLVNQLPRRPLSLKEIASAEAVTEKYLEQIFMKLTKAGLLKTVKGPGGGYQLSKKPEKIKLKDVMHAVGESYAPVFCVADKGKNSCPRRKNCPIRPYWQKLKAVIEKFLDTHTLAGISKRRTICEK</sequence>
<dbReference type="InterPro" id="IPR030489">
    <property type="entry name" value="TR_Rrf2-type_CS"/>
</dbReference>
<organism evidence="2">
    <name type="scientific">candidate division WOR-3 bacterium</name>
    <dbReference type="NCBI Taxonomy" id="2052148"/>
    <lineage>
        <taxon>Bacteria</taxon>
        <taxon>Bacteria division WOR-3</taxon>
    </lineage>
</organism>
<gene>
    <name evidence="2" type="ORF">ENP86_01700</name>
</gene>
<comment type="caution">
    <text evidence="2">The sequence shown here is derived from an EMBL/GenBank/DDBJ whole genome shotgun (WGS) entry which is preliminary data.</text>
</comment>
<dbReference type="EMBL" id="DSKY01000004">
    <property type="protein sequence ID" value="HDY58259.1"/>
    <property type="molecule type" value="Genomic_DNA"/>
</dbReference>
<evidence type="ECO:0000256" key="1">
    <source>
        <dbReference type="ARBA" id="ARBA00023125"/>
    </source>
</evidence>
<dbReference type="GO" id="GO:0003700">
    <property type="term" value="F:DNA-binding transcription factor activity"/>
    <property type="evidence" value="ECO:0007669"/>
    <property type="project" value="TreeGrafter"/>
</dbReference>
<dbReference type="NCBIfam" id="TIGR00738">
    <property type="entry name" value="rrf2_super"/>
    <property type="match status" value="1"/>
</dbReference>
<dbReference type="InterPro" id="IPR036390">
    <property type="entry name" value="WH_DNA-bd_sf"/>
</dbReference>